<protein>
    <submittedName>
        <fullName evidence="1">Uncharacterized protein</fullName>
    </submittedName>
</protein>
<dbReference type="STRING" id="1267423.SAMN05216290_0625"/>
<name>A0A1I0MRR6_9BACT</name>
<keyword evidence="2" id="KW-1185">Reference proteome</keyword>
<organism evidence="1 2">
    <name type="scientific">Roseivirga pacifica</name>
    <dbReference type="NCBI Taxonomy" id="1267423"/>
    <lineage>
        <taxon>Bacteria</taxon>
        <taxon>Pseudomonadati</taxon>
        <taxon>Bacteroidota</taxon>
        <taxon>Cytophagia</taxon>
        <taxon>Cytophagales</taxon>
        <taxon>Roseivirgaceae</taxon>
        <taxon>Roseivirga</taxon>
    </lineage>
</organism>
<proteinExistence type="predicted"/>
<sequence length="132" mass="14994">MYFGELVAKISGYMHHDPCILKMLHQNLKKSQGNHAKDELWTICSDAAMVFDKIEDLSGEHFVDWHKALDTYIQKLLNFLLKGTIPAMTDFVALVSNSIEECRVTQCDKSGKTLEHDYSHHTLGSSPSRRQG</sequence>
<dbReference type="EMBL" id="FOIR01000001">
    <property type="protein sequence ID" value="SEV91008.1"/>
    <property type="molecule type" value="Genomic_DNA"/>
</dbReference>
<dbReference type="AlphaFoldDB" id="A0A1I0MRR6"/>
<reference evidence="2" key="1">
    <citation type="submission" date="2016-10" db="EMBL/GenBank/DDBJ databases">
        <authorList>
            <person name="Varghese N."/>
            <person name="Submissions S."/>
        </authorList>
    </citation>
    <scope>NUCLEOTIDE SEQUENCE [LARGE SCALE GENOMIC DNA]</scope>
    <source>
        <strain evidence="2">CGMCC 1.12402</strain>
    </source>
</reference>
<dbReference type="Proteomes" id="UP000199437">
    <property type="component" value="Unassembled WGS sequence"/>
</dbReference>
<evidence type="ECO:0000313" key="2">
    <source>
        <dbReference type="Proteomes" id="UP000199437"/>
    </source>
</evidence>
<accession>A0A1I0MRR6</accession>
<evidence type="ECO:0000313" key="1">
    <source>
        <dbReference type="EMBL" id="SEV91008.1"/>
    </source>
</evidence>
<gene>
    <name evidence="1" type="ORF">SAMN05216290_0625</name>
</gene>